<evidence type="ECO:0000313" key="14">
    <source>
        <dbReference type="Proteomes" id="UP000186583"/>
    </source>
</evidence>
<dbReference type="EC" id="3.1.4.4" evidence="3"/>
<dbReference type="CDD" id="cd09141">
    <property type="entry name" value="PLDc_vPLD1_2_yPLD_like_2"/>
    <property type="match status" value="1"/>
</dbReference>
<comment type="caution">
    <text evidence="13">The sequence shown here is derived from an EMBL/GenBank/DDBJ whole genome shotgun (WGS) entry which is preliminary data.</text>
</comment>
<dbReference type="Proteomes" id="UP000186583">
    <property type="component" value="Unassembled WGS sequence"/>
</dbReference>
<feature type="region of interest" description="Disordered" evidence="11">
    <location>
        <begin position="1"/>
        <end position="301"/>
    </location>
</feature>
<dbReference type="Pfam" id="PF00614">
    <property type="entry name" value="PLDc"/>
    <property type="match status" value="1"/>
</dbReference>
<sequence length="1808" mass="202461">MTEPRRDESISPMTRSPRAASPTAAGTPDLLAPPAPPPKDGPPAPPPKDTLTPKASTEIQTDPTIEARDYINGGAPHENLSPVQDGKRPALPTLNSSDSGRLNPGGLPMMPEDETYSPEPASPTDRRSVQFARTDQVLEAPASHSRQPSWEDGGKSIGSAFMTKLKQLTGSGSMQTLKTSSSGNLNDSTPSMGSSPTTGQFRSRIPHTLDEGGGSDADADVEETADEGAASDAAKPKKKRRMRRSKKHQMSVPSTPNLRHLSGPDSPVGYGRMGLRRRLSMPDPPEHQHGMSEGEGRDQLAGPSWMRARAGDGTESPGGGRRMGHMRRITVLGGGGVSDGDAMTPKRPFFGNERASTWKYVKNTLKLLRQKKEDRFDFAKSAELMAELRAGAPAVLMLASMIQRDEHGNKRIPVLLEQVRLRITDSQPESDDDSERHWVFTMDLEYGSGPSRMKWTIIRTLKDIYNLHVRYKLAMSNDKYLHGRADVGARPKMPKFPWGAFPYLRSARNKDDSEEEEVASIRGDDLVEGGPGEGTAAEGTAGEGTASEWEGRGPGARKKSRLGMLGMRRKSTGLTDPGESGGENQAELVQSRKRYFERQRRVLEKYLQDMIRWLMFRADSNRLCKFLELSALGVRLAAEGSYHGKECYLHIQSSKGMDFRRVLTPKKVIARHSRKWFLVRSSYIVCVESPEKMNVYDVYLVDSKFRIVSKKSTLKQLGKGKTKSEEKEIDLTEEPDSEKHHTLTLHTAERKVKLFSRNQHIMKQFEDSIAEMLKQTKWHDINRFDSFAPIRTGVFAQWLVDGRDYMWNVSRAISMARDVIYIHDWWLTPELYMRRPAAISQKWRLDRLLQRKAREGVKVFVIVYRNVEAAIPIDSEYTKYSLLNLHPNIFVQRSPNQFKKNQFFFAHHEKLCIVDHDVAFVGGIDLCFGRWDCPQHPITDDKPTGFEHSEQPKDAEHCQLFPGKDYSNPRVQDFFKLNEPYEEMYDRSKVPRMPWHDIAMQVVGQPARDLTRHFVQRWNYVKRGRKTTRPLPFLLPPPDVKMAELDALGLTGTCEVQILRSSANWSLGIEHTECSIQNAYVKMIEDSDHFVYIENQFFITSTEAFNTKIVNRIGDALVERIIRAHENEEDWKACIVIPLMPGFQNTVDEQEGTSVRLILQCQYRSICRGEGSIFSRLRAVGIEPEDYIQFYSLRQWGKIGARNVLVTEQLYIHAKCIIVDDRVALIGSANINERSMLGSRDSELAAVVRDTDMIWSTMAGRPYLVGRFAHTLRLRLMREHLGLDVDEILEEERQAELDRQAEYEAEMNQIYAEETDSPPVASSSGQQSEEKPAKPPLPGQAPSFNHDAIATADGAAEEVSTSSSSSKDEDADVRVTGNEAHRLDIAGYGKDHWTDAAKQGLDQGRDSVIVNGREVLVKSVLPEGKGTLESPMQPHDRKLSADHFEEEDGGLGNDALPPIPALNRRTTDQLGLPRTAGLPTLPAVDDTDIGGPPVHLDQSGQPTNGPLHPLAADIRQAHIDKDCMRDPINSSFFDDIWNRVAENNTKLYRRVFRCMPDSEVLTWPDYREAMSYTERFRESLEGKTKSDETDANSNRHQSPVTGGGVGVGAPGPSAVAKAATEKTEEKLHIRPEHSHHPRIIIPGSNDPELNEKSEAPGSRAGPTLQADPDKTAVSGRPQDVPSPVFSPGDMPFPAFEPGPDANSLEPTREKSRERRTTFSPLEKPPSRDVSVPAQQAHGSVKRRRRATTKGSRRGMPPEEVLSRPEAEELLSMIQGHVVNFPYDWLLTEEQNGNWGFQVDGVAPLQIYN</sequence>
<dbReference type="OrthoDB" id="14911at2759"/>
<dbReference type="EMBL" id="MPGH01000162">
    <property type="protein sequence ID" value="OLN85627.1"/>
    <property type="molecule type" value="Genomic_DNA"/>
</dbReference>
<dbReference type="STRING" id="708187.A0A1Q8RMT1"/>
<keyword evidence="7" id="KW-0443">Lipid metabolism</keyword>
<evidence type="ECO:0000256" key="6">
    <source>
        <dbReference type="ARBA" id="ARBA00022963"/>
    </source>
</evidence>
<feature type="region of interest" description="Disordered" evidence="11">
    <location>
        <begin position="1578"/>
        <end position="1761"/>
    </location>
</feature>
<feature type="compositionally biased region" description="Low complexity" evidence="11">
    <location>
        <begin position="534"/>
        <end position="548"/>
    </location>
</feature>
<keyword evidence="14" id="KW-1185">Reference proteome</keyword>
<evidence type="ECO:0000256" key="1">
    <source>
        <dbReference type="ARBA" id="ARBA00000798"/>
    </source>
</evidence>
<dbReference type="InterPro" id="IPR025202">
    <property type="entry name" value="PLD-like_dom"/>
</dbReference>
<protein>
    <recommendedName>
        <fullName evidence="9">Phospholipase D1</fullName>
        <ecNumber evidence="3">3.1.4.4</ecNumber>
    </recommendedName>
    <alternativeName>
        <fullName evidence="8">Choline phosphatase 1</fullName>
    </alternativeName>
    <alternativeName>
        <fullName evidence="10">Phosphatidylcholine-hydrolyzing phospholipase D1</fullName>
    </alternativeName>
</protein>
<evidence type="ECO:0000256" key="3">
    <source>
        <dbReference type="ARBA" id="ARBA00012027"/>
    </source>
</evidence>
<dbReference type="InterPro" id="IPR015679">
    <property type="entry name" value="PLipase_D_fam"/>
</dbReference>
<keyword evidence="5" id="KW-0378">Hydrolase</keyword>
<evidence type="ECO:0000256" key="10">
    <source>
        <dbReference type="ARBA" id="ARBA00079280"/>
    </source>
</evidence>
<dbReference type="GO" id="GO:0004630">
    <property type="term" value="F:phospholipase D activity"/>
    <property type="evidence" value="ECO:0007669"/>
    <property type="project" value="UniProtKB-EC"/>
</dbReference>
<evidence type="ECO:0000256" key="9">
    <source>
        <dbReference type="ARBA" id="ARBA00074658"/>
    </source>
</evidence>
<dbReference type="CDD" id="cd01254">
    <property type="entry name" value="PH_PLD"/>
    <property type="match status" value="1"/>
</dbReference>
<dbReference type="InterPro" id="IPR001736">
    <property type="entry name" value="PLipase_D/transphosphatidylase"/>
</dbReference>
<feature type="region of interest" description="Disordered" evidence="11">
    <location>
        <begin position="509"/>
        <end position="561"/>
    </location>
</feature>
<name>A0A1Q8RMT1_9PEZI</name>
<evidence type="ECO:0000259" key="12">
    <source>
        <dbReference type="PROSITE" id="PS50035"/>
    </source>
</evidence>
<evidence type="ECO:0000256" key="2">
    <source>
        <dbReference type="ARBA" id="ARBA00008664"/>
    </source>
</evidence>
<evidence type="ECO:0000256" key="7">
    <source>
        <dbReference type="ARBA" id="ARBA00023098"/>
    </source>
</evidence>
<comment type="similarity">
    <text evidence="2">Belongs to the phospholipase D family.</text>
</comment>
<gene>
    <name evidence="13" type="ORF">CCHL11_05819</name>
</gene>
<feature type="compositionally biased region" description="Basic and acidic residues" evidence="11">
    <location>
        <begin position="1619"/>
        <end position="1634"/>
    </location>
</feature>
<feature type="compositionally biased region" description="Basic and acidic residues" evidence="11">
    <location>
        <begin position="284"/>
        <end position="298"/>
    </location>
</feature>
<dbReference type="PROSITE" id="PS50035">
    <property type="entry name" value="PLD"/>
    <property type="match status" value="2"/>
</dbReference>
<reference evidence="13 14" key="1">
    <citation type="submission" date="2016-11" db="EMBL/GenBank/DDBJ databases">
        <title>Draft Genome Assembly of Colletotrichum chlorophyti a pathogen of herbaceous plants.</title>
        <authorList>
            <person name="Gan P."/>
            <person name="Narusaka M."/>
            <person name="Tsushima A."/>
            <person name="Narusaka Y."/>
            <person name="Takano Y."/>
            <person name="Shirasu K."/>
        </authorList>
    </citation>
    <scope>NUCLEOTIDE SEQUENCE [LARGE SCALE GENOMIC DNA]</scope>
    <source>
        <strain evidence="13 14">NTL11</strain>
    </source>
</reference>
<evidence type="ECO:0000256" key="11">
    <source>
        <dbReference type="SAM" id="MobiDB-lite"/>
    </source>
</evidence>
<keyword evidence="6" id="KW-0442">Lipid degradation</keyword>
<feature type="compositionally biased region" description="Basic and acidic residues" evidence="11">
    <location>
        <begin position="1578"/>
        <end position="1588"/>
    </location>
</feature>
<dbReference type="CDD" id="cd09138">
    <property type="entry name" value="PLDc_vPLD1_2_yPLD_like_1"/>
    <property type="match status" value="1"/>
</dbReference>
<keyword evidence="4" id="KW-0677">Repeat</keyword>
<feature type="compositionally biased region" description="Low complexity" evidence="11">
    <location>
        <begin position="188"/>
        <end position="199"/>
    </location>
</feature>
<dbReference type="PANTHER" id="PTHR18896">
    <property type="entry name" value="PHOSPHOLIPASE D"/>
    <property type="match status" value="1"/>
</dbReference>
<organism evidence="13 14">
    <name type="scientific">Colletotrichum chlorophyti</name>
    <dbReference type="NCBI Taxonomy" id="708187"/>
    <lineage>
        <taxon>Eukaryota</taxon>
        <taxon>Fungi</taxon>
        <taxon>Dikarya</taxon>
        <taxon>Ascomycota</taxon>
        <taxon>Pezizomycotina</taxon>
        <taxon>Sordariomycetes</taxon>
        <taxon>Hypocreomycetidae</taxon>
        <taxon>Glomerellales</taxon>
        <taxon>Glomerellaceae</taxon>
        <taxon>Colletotrichum</taxon>
    </lineage>
</organism>
<accession>A0A1Q8RMT1</accession>
<evidence type="ECO:0000256" key="5">
    <source>
        <dbReference type="ARBA" id="ARBA00022801"/>
    </source>
</evidence>
<dbReference type="FunFam" id="3.30.870.10:FF:000011">
    <property type="entry name" value="Phospholipase"/>
    <property type="match status" value="1"/>
</dbReference>
<comment type="catalytic activity">
    <reaction evidence="1">
        <text>a 1,2-diacyl-sn-glycero-3-phosphocholine + H2O = a 1,2-diacyl-sn-glycero-3-phosphate + choline + H(+)</text>
        <dbReference type="Rhea" id="RHEA:14445"/>
        <dbReference type="ChEBI" id="CHEBI:15354"/>
        <dbReference type="ChEBI" id="CHEBI:15377"/>
        <dbReference type="ChEBI" id="CHEBI:15378"/>
        <dbReference type="ChEBI" id="CHEBI:57643"/>
        <dbReference type="ChEBI" id="CHEBI:58608"/>
        <dbReference type="EC" id="3.1.4.4"/>
    </reaction>
</comment>
<dbReference type="Pfam" id="PF13091">
    <property type="entry name" value="PLDc_2"/>
    <property type="match status" value="1"/>
</dbReference>
<feature type="compositionally biased region" description="Basic and acidic residues" evidence="11">
    <location>
        <begin position="1706"/>
        <end position="1716"/>
    </location>
</feature>
<feature type="compositionally biased region" description="Basic residues" evidence="11">
    <location>
        <begin position="236"/>
        <end position="249"/>
    </location>
</feature>
<feature type="compositionally biased region" description="Polar residues" evidence="11">
    <location>
        <begin position="166"/>
        <end position="187"/>
    </location>
</feature>
<dbReference type="SUPFAM" id="SSF56024">
    <property type="entry name" value="Phospholipase D/nuclease"/>
    <property type="match status" value="2"/>
</dbReference>
<feature type="compositionally biased region" description="Pro residues" evidence="11">
    <location>
        <begin position="31"/>
        <end position="48"/>
    </location>
</feature>
<dbReference type="PANTHER" id="PTHR18896:SF76">
    <property type="entry name" value="PHOSPHOLIPASE"/>
    <property type="match status" value="1"/>
</dbReference>
<feature type="compositionally biased region" description="Basic residues" evidence="11">
    <location>
        <begin position="1739"/>
        <end position="1752"/>
    </location>
</feature>
<dbReference type="Gene3D" id="3.30.870.10">
    <property type="entry name" value="Endonuclease Chain A"/>
    <property type="match status" value="2"/>
</dbReference>
<proteinExistence type="inferred from homology"/>
<feature type="region of interest" description="Disordered" evidence="11">
    <location>
        <begin position="1314"/>
        <end position="1375"/>
    </location>
</feature>
<evidence type="ECO:0000256" key="8">
    <source>
        <dbReference type="ARBA" id="ARBA00042228"/>
    </source>
</evidence>
<dbReference type="GO" id="GO:0009395">
    <property type="term" value="P:phospholipid catabolic process"/>
    <property type="evidence" value="ECO:0007669"/>
    <property type="project" value="TreeGrafter"/>
</dbReference>
<evidence type="ECO:0000313" key="13">
    <source>
        <dbReference type="EMBL" id="OLN85627.1"/>
    </source>
</evidence>
<feature type="domain" description="PLD phosphodiesterase" evidence="12">
    <location>
        <begin position="1208"/>
        <end position="1235"/>
    </location>
</feature>
<feature type="domain" description="PLD phosphodiesterase" evidence="12">
    <location>
        <begin position="903"/>
        <end position="930"/>
    </location>
</feature>
<dbReference type="SMART" id="SM00155">
    <property type="entry name" value="PLDc"/>
    <property type="match status" value="2"/>
</dbReference>
<evidence type="ECO:0000256" key="4">
    <source>
        <dbReference type="ARBA" id="ARBA00022737"/>
    </source>
</evidence>
<feature type="compositionally biased region" description="Acidic residues" evidence="11">
    <location>
        <begin position="217"/>
        <end position="226"/>
    </location>
</feature>